<dbReference type="EMBL" id="ANJA01001726">
    <property type="protein sequence ID" value="ETO75070.1"/>
    <property type="molecule type" value="Genomic_DNA"/>
</dbReference>
<evidence type="ECO:0000313" key="7">
    <source>
        <dbReference type="EMBL" id="ETO75070.1"/>
    </source>
</evidence>
<dbReference type="AlphaFoldDB" id="A0A081A859"/>
<dbReference type="OrthoDB" id="10012223at2759"/>
<protein>
    <submittedName>
        <fullName evidence="7">Uncharacterized protein</fullName>
    </submittedName>
</protein>
<keyword evidence="3 6" id="KW-1133">Transmembrane helix</keyword>
<evidence type="ECO:0000256" key="3">
    <source>
        <dbReference type="ARBA" id="ARBA00022989"/>
    </source>
</evidence>
<feature type="transmembrane region" description="Helical" evidence="6">
    <location>
        <begin position="22"/>
        <end position="41"/>
    </location>
</feature>
<reference evidence="7 8" key="1">
    <citation type="submission" date="2013-11" db="EMBL/GenBank/DDBJ databases">
        <title>The Genome Sequence of Phytophthora parasitica P1976.</title>
        <authorList>
            <consortium name="The Broad Institute Genomics Platform"/>
            <person name="Russ C."/>
            <person name="Tyler B."/>
            <person name="Panabieres F."/>
            <person name="Shan W."/>
            <person name="Tripathy S."/>
            <person name="Grunwald N."/>
            <person name="Machado M."/>
            <person name="Johnson C.S."/>
            <person name="Walker B."/>
            <person name="Young S."/>
            <person name="Zeng Q."/>
            <person name="Gargeya S."/>
            <person name="Fitzgerald M."/>
            <person name="Haas B."/>
            <person name="Abouelleil A."/>
            <person name="Allen A.W."/>
            <person name="Alvarado L."/>
            <person name="Arachchi H.M."/>
            <person name="Berlin A.M."/>
            <person name="Chapman S.B."/>
            <person name="Gainer-Dewar J."/>
            <person name="Goldberg J."/>
            <person name="Griggs A."/>
            <person name="Gujja S."/>
            <person name="Hansen M."/>
            <person name="Howarth C."/>
            <person name="Imamovic A."/>
            <person name="Ireland A."/>
            <person name="Larimer J."/>
            <person name="McCowan C."/>
            <person name="Murphy C."/>
            <person name="Pearson M."/>
            <person name="Poon T.W."/>
            <person name="Priest M."/>
            <person name="Roberts A."/>
            <person name="Saif S."/>
            <person name="Shea T."/>
            <person name="Sisk P."/>
            <person name="Sykes S."/>
            <person name="Wortman J."/>
            <person name="Nusbaum C."/>
            <person name="Birren B."/>
        </authorList>
    </citation>
    <scope>NUCLEOTIDE SEQUENCE [LARGE SCALE GENOMIC DNA]</scope>
    <source>
        <strain evidence="7 8">P1976</strain>
    </source>
</reference>
<dbReference type="PANTHER" id="PTHR34292:SF2">
    <property type="entry name" value="OUTER SPORE WALL PROTEIN LDS1"/>
    <property type="match status" value="1"/>
</dbReference>
<keyword evidence="4 6" id="KW-0472">Membrane</keyword>
<evidence type="ECO:0000256" key="4">
    <source>
        <dbReference type="ARBA" id="ARBA00023136"/>
    </source>
</evidence>
<evidence type="ECO:0000256" key="6">
    <source>
        <dbReference type="SAM" id="Phobius"/>
    </source>
</evidence>
<proteinExistence type="predicted"/>
<comment type="caution">
    <text evidence="7">The sequence shown here is derived from an EMBL/GenBank/DDBJ whole genome shotgun (WGS) entry which is preliminary data.</text>
</comment>
<feature type="transmembrane region" description="Helical" evidence="6">
    <location>
        <begin position="61"/>
        <end position="84"/>
    </location>
</feature>
<evidence type="ECO:0000256" key="5">
    <source>
        <dbReference type="SAM" id="MobiDB-lite"/>
    </source>
</evidence>
<gene>
    <name evidence="7" type="ORF">F444_09304</name>
</gene>
<feature type="transmembrane region" description="Helical" evidence="6">
    <location>
        <begin position="129"/>
        <end position="151"/>
    </location>
</feature>
<dbReference type="InterPro" id="IPR059112">
    <property type="entry name" value="CysZ/EI24"/>
</dbReference>
<accession>A0A081A859</accession>
<evidence type="ECO:0000256" key="2">
    <source>
        <dbReference type="ARBA" id="ARBA00022692"/>
    </source>
</evidence>
<organism evidence="7 8">
    <name type="scientific">Phytophthora nicotianae P1976</name>
    <dbReference type="NCBI Taxonomy" id="1317066"/>
    <lineage>
        <taxon>Eukaryota</taxon>
        <taxon>Sar</taxon>
        <taxon>Stramenopiles</taxon>
        <taxon>Oomycota</taxon>
        <taxon>Peronosporomycetes</taxon>
        <taxon>Peronosporales</taxon>
        <taxon>Peronosporaceae</taxon>
        <taxon>Phytophthora</taxon>
    </lineage>
</organism>
<dbReference type="InterPro" id="IPR052786">
    <property type="entry name" value="Spore_wall_assembly"/>
</dbReference>
<comment type="subcellular location">
    <subcellularLocation>
        <location evidence="1">Membrane</location>
        <topology evidence="1">Multi-pass membrane protein</topology>
    </subcellularLocation>
</comment>
<keyword evidence="2 6" id="KW-0812">Transmembrane</keyword>
<name>A0A081A859_PHYNI</name>
<dbReference type="Pfam" id="PF07264">
    <property type="entry name" value="EI24"/>
    <property type="match status" value="1"/>
</dbReference>
<dbReference type="PANTHER" id="PTHR34292">
    <property type="entry name" value="OUTER SPORE WALL PROTEIN LDS1"/>
    <property type="match status" value="1"/>
</dbReference>
<feature type="region of interest" description="Disordered" evidence="5">
    <location>
        <begin position="229"/>
        <end position="251"/>
    </location>
</feature>
<dbReference type="Proteomes" id="UP000028582">
    <property type="component" value="Unassembled WGS sequence"/>
</dbReference>
<sequence>MTLFALQGVKYFLLHPALWKEVTFPLILTIAFGVVTAFFLFSHTLSRQKDWLDDKDVPKQLAEILGLSIVVTEIFVSTVAYGIVCVDYFQDKIFVFVLRDRGFGSLLEGHERRSTAVKVCTSYFLSRSVLGVISLPLHLVPILGSLVYAWLHGSVLAWEQHLFYFEIKGFGLLQQQHWVRCYKVQYSSFGMQALLLHTIPCAGPFFMFTNACGAALLAEELERIDSSDKRADEEKTLIGSSDSSDFDYDTV</sequence>
<evidence type="ECO:0000256" key="1">
    <source>
        <dbReference type="ARBA" id="ARBA00004141"/>
    </source>
</evidence>
<evidence type="ECO:0000313" key="8">
    <source>
        <dbReference type="Proteomes" id="UP000028582"/>
    </source>
</evidence>